<keyword evidence="2" id="KW-0238">DNA-binding</keyword>
<keyword evidence="7" id="KW-1185">Reference proteome</keyword>
<dbReference type="RefSeq" id="WP_146532538.1">
    <property type="nucleotide sequence ID" value="NZ_SJPX01000001.1"/>
</dbReference>
<feature type="region of interest" description="Disordered" evidence="4">
    <location>
        <begin position="168"/>
        <end position="198"/>
    </location>
</feature>
<evidence type="ECO:0000313" key="7">
    <source>
        <dbReference type="Proteomes" id="UP000317977"/>
    </source>
</evidence>
<dbReference type="PANTHER" id="PTHR30349">
    <property type="entry name" value="PHAGE INTEGRASE-RELATED"/>
    <property type="match status" value="1"/>
</dbReference>
<dbReference type="PANTHER" id="PTHR30349:SF64">
    <property type="entry name" value="PROPHAGE INTEGRASE INTD-RELATED"/>
    <property type="match status" value="1"/>
</dbReference>
<comment type="similarity">
    <text evidence="1">Belongs to the 'phage' integrase family.</text>
</comment>
<name>A0A5C6FDK6_9BACT</name>
<feature type="region of interest" description="Disordered" evidence="4">
    <location>
        <begin position="300"/>
        <end position="319"/>
    </location>
</feature>
<dbReference type="EMBL" id="SJPX01000001">
    <property type="protein sequence ID" value="TWU57681.1"/>
    <property type="molecule type" value="Genomic_DNA"/>
</dbReference>
<evidence type="ECO:0000313" key="6">
    <source>
        <dbReference type="EMBL" id="TWU57681.1"/>
    </source>
</evidence>
<dbReference type="Gene3D" id="1.10.443.10">
    <property type="entry name" value="Intergrase catalytic core"/>
    <property type="match status" value="1"/>
</dbReference>
<dbReference type="CDD" id="cd00397">
    <property type="entry name" value="DNA_BRE_C"/>
    <property type="match status" value="1"/>
</dbReference>
<dbReference type="SUPFAM" id="SSF56349">
    <property type="entry name" value="DNA breaking-rejoining enzymes"/>
    <property type="match status" value="1"/>
</dbReference>
<evidence type="ECO:0000256" key="3">
    <source>
        <dbReference type="ARBA" id="ARBA00023172"/>
    </source>
</evidence>
<evidence type="ECO:0000256" key="4">
    <source>
        <dbReference type="SAM" id="MobiDB-lite"/>
    </source>
</evidence>
<dbReference type="GO" id="GO:0003677">
    <property type="term" value="F:DNA binding"/>
    <property type="evidence" value="ECO:0007669"/>
    <property type="project" value="UniProtKB-KW"/>
</dbReference>
<dbReference type="Gene3D" id="1.10.150.130">
    <property type="match status" value="1"/>
</dbReference>
<gene>
    <name evidence="6" type="ORF">Poly59_05880</name>
</gene>
<organism evidence="6 7">
    <name type="scientific">Rubripirellula reticaptiva</name>
    <dbReference type="NCBI Taxonomy" id="2528013"/>
    <lineage>
        <taxon>Bacteria</taxon>
        <taxon>Pseudomonadati</taxon>
        <taxon>Planctomycetota</taxon>
        <taxon>Planctomycetia</taxon>
        <taxon>Pirellulales</taxon>
        <taxon>Pirellulaceae</taxon>
        <taxon>Rubripirellula</taxon>
    </lineage>
</organism>
<dbReference type="InterPro" id="IPR011010">
    <property type="entry name" value="DNA_brk_join_enz"/>
</dbReference>
<feature type="domain" description="Tyr recombinase" evidence="5">
    <location>
        <begin position="206"/>
        <end position="411"/>
    </location>
</feature>
<feature type="compositionally biased region" description="Basic residues" evidence="4">
    <location>
        <begin position="303"/>
        <end position="312"/>
    </location>
</feature>
<proteinExistence type="inferred from homology"/>
<protein>
    <submittedName>
        <fullName evidence="6">Site-specific tyrosine recombinase XerC</fullName>
    </submittedName>
</protein>
<comment type="caution">
    <text evidence="6">The sequence shown here is derived from an EMBL/GenBank/DDBJ whole genome shotgun (WGS) entry which is preliminary data.</text>
</comment>
<evidence type="ECO:0000256" key="2">
    <source>
        <dbReference type="ARBA" id="ARBA00023125"/>
    </source>
</evidence>
<dbReference type="Proteomes" id="UP000317977">
    <property type="component" value="Unassembled WGS sequence"/>
</dbReference>
<keyword evidence="3" id="KW-0233">DNA recombination</keyword>
<dbReference type="GO" id="GO:0006310">
    <property type="term" value="P:DNA recombination"/>
    <property type="evidence" value="ECO:0007669"/>
    <property type="project" value="UniProtKB-KW"/>
</dbReference>
<dbReference type="InterPro" id="IPR050090">
    <property type="entry name" value="Tyrosine_recombinase_XerCD"/>
</dbReference>
<dbReference type="GO" id="GO:0015074">
    <property type="term" value="P:DNA integration"/>
    <property type="evidence" value="ECO:0007669"/>
    <property type="project" value="InterPro"/>
</dbReference>
<dbReference type="InterPro" id="IPR010998">
    <property type="entry name" value="Integrase_recombinase_N"/>
</dbReference>
<evidence type="ECO:0000256" key="1">
    <source>
        <dbReference type="ARBA" id="ARBA00008857"/>
    </source>
</evidence>
<dbReference type="AlphaFoldDB" id="A0A5C6FDK6"/>
<accession>A0A5C6FDK6</accession>
<dbReference type="InterPro" id="IPR002104">
    <property type="entry name" value="Integrase_catalytic"/>
</dbReference>
<evidence type="ECO:0000259" key="5">
    <source>
        <dbReference type="Pfam" id="PF00589"/>
    </source>
</evidence>
<dbReference type="InterPro" id="IPR013762">
    <property type="entry name" value="Integrase-like_cat_sf"/>
</dbReference>
<reference evidence="6 7" key="1">
    <citation type="submission" date="2019-02" db="EMBL/GenBank/DDBJ databases">
        <title>Deep-cultivation of Planctomycetes and their phenomic and genomic characterization uncovers novel biology.</title>
        <authorList>
            <person name="Wiegand S."/>
            <person name="Jogler M."/>
            <person name="Boedeker C."/>
            <person name="Pinto D."/>
            <person name="Vollmers J."/>
            <person name="Rivas-Marin E."/>
            <person name="Kohn T."/>
            <person name="Peeters S.H."/>
            <person name="Heuer A."/>
            <person name="Rast P."/>
            <person name="Oberbeckmann S."/>
            <person name="Bunk B."/>
            <person name="Jeske O."/>
            <person name="Meyerdierks A."/>
            <person name="Storesund J.E."/>
            <person name="Kallscheuer N."/>
            <person name="Luecker S."/>
            <person name="Lage O.M."/>
            <person name="Pohl T."/>
            <person name="Merkel B.J."/>
            <person name="Hornburger P."/>
            <person name="Mueller R.-W."/>
            <person name="Bruemmer F."/>
            <person name="Labrenz M."/>
            <person name="Spormann A.M."/>
            <person name="Op Den Camp H."/>
            <person name="Overmann J."/>
            <person name="Amann R."/>
            <person name="Jetten M.S.M."/>
            <person name="Mascher T."/>
            <person name="Medema M.H."/>
            <person name="Devos D.P."/>
            <person name="Kaster A.-K."/>
            <person name="Ovreas L."/>
            <person name="Rohde M."/>
            <person name="Galperin M.Y."/>
            <person name="Jogler C."/>
        </authorList>
    </citation>
    <scope>NUCLEOTIDE SEQUENCE [LARGE SCALE GENOMIC DNA]</scope>
    <source>
        <strain evidence="6 7">Poly59</strain>
    </source>
</reference>
<dbReference type="Pfam" id="PF00589">
    <property type="entry name" value="Phage_integrase"/>
    <property type="match status" value="1"/>
</dbReference>
<dbReference type="OrthoDB" id="254233at2"/>
<sequence>MPILTSASPKYRKHKASGQAVVTIAGKDHYLGKYGSKPSRMLYDRLVGEWLASGRQPPPVDPLALTITELIARYWKHAKAFYRRADGTSTETAENMRKTLRTLRQAYGNVAVDEFGPIALKAVRQKFVEQGHTRGYVNSNVDKIRRMFRWGVSEELVNESTLRSLQSVTGLSKGKTKAPDNSPVPPVNDDTVDRTLPELPPTVADMVRIQRLTGARPGEVCIIRPSDIDCTGDVWLFFPSRHKTEHHDKQRTIVVGPKAQAILTNYLDREPSAYCFDPREVIDAHLVQRHAKRVTPMSCGCKPGKRKRRRNRAPGDHYTNDSYRRVIHRACDRVFLPPAPLRRMPKESDAARARRLTERQRSELAKWQSDNRWSPNQLRHTMGTLTRERFGIEAVAAVLGHSKTDTSEIYALRNLKLAAEVAMELG</sequence>